<evidence type="ECO:0000256" key="10">
    <source>
        <dbReference type="PROSITE-ProRule" id="PRU00221"/>
    </source>
</evidence>
<feature type="compositionally biased region" description="Polar residues" evidence="12">
    <location>
        <begin position="229"/>
        <end position="241"/>
    </location>
</feature>
<keyword evidence="7" id="KW-0653">Protein transport</keyword>
<feature type="compositionally biased region" description="Polar residues" evidence="12">
    <location>
        <begin position="152"/>
        <end position="161"/>
    </location>
</feature>
<evidence type="ECO:0000256" key="4">
    <source>
        <dbReference type="ARBA" id="ARBA00022737"/>
    </source>
</evidence>
<dbReference type="STRING" id="180088.A0A1J8R030"/>
<dbReference type="InterPro" id="IPR036322">
    <property type="entry name" value="WD40_repeat_dom_sf"/>
</dbReference>
<feature type="compositionally biased region" description="Polar residues" evidence="12">
    <location>
        <begin position="1382"/>
        <end position="1396"/>
    </location>
</feature>
<keyword evidence="11" id="KW-0175">Coiled coil</keyword>
<keyword evidence="8" id="KW-0234">DNA repair</keyword>
<dbReference type="InterPro" id="IPR025712">
    <property type="entry name" value="Nup54_alpha-helical_dom"/>
</dbReference>
<evidence type="ECO:0000256" key="6">
    <source>
        <dbReference type="ARBA" id="ARBA00022853"/>
    </source>
</evidence>
<feature type="domain" description="CAF1B/HIR1 beta-propeller" evidence="14">
    <location>
        <begin position="685"/>
        <end position="921"/>
    </location>
</feature>
<dbReference type="InterPro" id="IPR015943">
    <property type="entry name" value="WD40/YVTN_repeat-like_dom_sf"/>
</dbReference>
<dbReference type="Pfam" id="PF24105">
    <property type="entry name" value="Beta-prop_CAF1B_HIR1"/>
    <property type="match status" value="2"/>
</dbReference>
<comment type="subcellular location">
    <subcellularLocation>
        <location evidence="1">Nucleus</location>
        <location evidence="1">Nuclear pore complex</location>
    </subcellularLocation>
</comment>
<feature type="domain" description="Nucleoporin Nup54 alpha-helical" evidence="13">
    <location>
        <begin position="434"/>
        <end position="575"/>
    </location>
</feature>
<evidence type="ECO:0000259" key="14">
    <source>
        <dbReference type="Pfam" id="PF24105"/>
    </source>
</evidence>
<feature type="compositionally biased region" description="Polar residues" evidence="12">
    <location>
        <begin position="949"/>
        <end position="961"/>
    </location>
</feature>
<dbReference type="Gene3D" id="1.20.5.170">
    <property type="match status" value="1"/>
</dbReference>
<evidence type="ECO:0000256" key="12">
    <source>
        <dbReference type="SAM" id="MobiDB-lite"/>
    </source>
</evidence>
<dbReference type="OrthoDB" id="71227at2759"/>
<keyword evidence="6" id="KW-0156">Chromatin regulator</keyword>
<sequence length="1414" mass="150886">MSIFGAQTQPSTNIFGNTQSGQTAGGSLFGNPSSQPSTSGTSPFGTTGTATNTAAGTSSGGLFGNTTMQQQPAGTNSFGNTGTQQQQQPAPGLFGNQTTAQHFGSTNTQTQPTATNMFGTATTQPAGGMFGNAGAQQQQQQPQTSTQPSTTIFGNPTTATSAPGGGMFGNTSTQQQQQPASGGLFGNTANTQQPATGGLFGSANPQTQPAGANLFGNAGAQQQQQQPQSSNIFGSTTTQQPAAGGLFGTSTSQPNMFGASTQAPASGGLFGSTTAQPPATGGGLFGSTNTSSNPLFGNKNPASIFGTAPTTSSTAPNLFGQPAQAPAAPSLFGQSQQAPAGSLFGSMNQPTQSTNTGGLFGSMLGAPASNNLLASRSTAPAQQQDPQSQYAALEQKIQAIVQAWNPASPECRFQHYFYNLVPPEQVSAFGRPANATNEALWQRAVRDNPDPSCMVPVLAVGFDDLRQRVDGQSKQATEQQKGLMELKRRLESLSAKHNDNNASRLQRAKSLQSQIQHRLLCLIQHMHLMLPTVRSTAIRPEEDALRVALEEIEEDIKRPGGMSKMRGKLNELWALVGAINAARERGRKAGLDGSSDWTVVDEEGLKQIAQILSNQQAGLQHLTKVLQKDLRDLEALYIRSFHSDPYYPVSIPSRGHVRPPVALRTPSFTGTHHHHLSPQIQVSKMRYRTLEIRWHDSKPISTCDFQPVAFKKARPTQEKNFAAQSYRLATGGEDNHVRIWMVHPNILPSSLVESAEGAAPHPARVEYLATLSRHSAAVNVVRFSPNGELIASAGDDGMIIIWAPSSSPQVATYGSDLTADEMQYEKESGYDTNRNRCTTMQVYDLAWSPTGEYILAGSTDNCARVFSADDGKCVHEIAEHNHYVQGVAWDPLNEYIATQSSDRSMHVYRISTKQGSFEAHAVGKNTRMPYNHNHSRTPSSHGHSKSYRQESIASDVESTVSDQHKEDLLFSGNYAPPTPTASVVSTPSTSMFPPPLIERSSSRRSSFSGSNAPGSPVHHARYGRSPSPMPPLPAIRALPSPAWSTIKLYGDESFTNFFRRLAFSPDGGLLLTPAGQFEDPTIITNKPKAEETPTRGRKSKLSIATSEVNPTSASSVFIYSRANFARPPIAQLPGHKKASVAVKFSPVLYELRQDVVGAEGHNEPKTGTLEKGKDGSISLDIAGSSAAPALVPSMAEKNLPPNVEAPTPRVLALESVTPSSSLKPPTPSPSKPSTPAITPPNTGSVFALPYRMLYAVVTMDAVAIYDTQQSGPVCMLTKLHYDEFTDASWSPDGQCLILSSRDGYCTLVIFDEILPAYHTQQYALQLQSIAQHNFVPLTYTMTPSSSSIALPPIATPTIPAKRSEPPLTPAPSIDDHTPVFSVGSSASEVTSAQSAQPPKKKRRLVLTKVGDLDS</sequence>
<feature type="region of interest" description="Disordered" evidence="12">
    <location>
        <begin position="1216"/>
        <end position="1239"/>
    </location>
</feature>
<dbReference type="GO" id="GO:0006335">
    <property type="term" value="P:DNA replication-dependent chromatin assembly"/>
    <property type="evidence" value="ECO:0007669"/>
    <property type="project" value="InterPro"/>
</dbReference>
<dbReference type="SMART" id="SM00320">
    <property type="entry name" value="WD40"/>
    <property type="match status" value="5"/>
</dbReference>
<keyword evidence="7" id="KW-0509">mRNA transport</keyword>
<evidence type="ECO:0000256" key="3">
    <source>
        <dbReference type="ARBA" id="ARBA00022574"/>
    </source>
</evidence>
<comment type="caution">
    <text evidence="15">The sequence shown here is derived from an EMBL/GenBank/DDBJ whole genome shotgun (WGS) entry which is preliminary data.</text>
</comment>
<dbReference type="PANTHER" id="PTHR15271:SF4">
    <property type="entry name" value="CHROMATIN ASSEMBLY FACTOR 1 SUBUNIT B"/>
    <property type="match status" value="1"/>
</dbReference>
<evidence type="ECO:0000259" key="13">
    <source>
        <dbReference type="Pfam" id="PF13874"/>
    </source>
</evidence>
<evidence type="ECO:0000256" key="8">
    <source>
        <dbReference type="ARBA" id="ARBA00023204"/>
    </source>
</evidence>
<dbReference type="InterPro" id="IPR025574">
    <property type="entry name" value="Nucleoporin_FG_rpt"/>
</dbReference>
<dbReference type="GO" id="GO:0006334">
    <property type="term" value="P:nucleosome assembly"/>
    <property type="evidence" value="ECO:0007669"/>
    <property type="project" value="TreeGrafter"/>
</dbReference>
<organism evidence="15 16">
    <name type="scientific">Rhizopogon vesiculosus</name>
    <dbReference type="NCBI Taxonomy" id="180088"/>
    <lineage>
        <taxon>Eukaryota</taxon>
        <taxon>Fungi</taxon>
        <taxon>Dikarya</taxon>
        <taxon>Basidiomycota</taxon>
        <taxon>Agaricomycotina</taxon>
        <taxon>Agaricomycetes</taxon>
        <taxon>Agaricomycetidae</taxon>
        <taxon>Boletales</taxon>
        <taxon>Suillineae</taxon>
        <taxon>Rhizopogonaceae</taxon>
        <taxon>Rhizopogon</taxon>
    </lineage>
</organism>
<evidence type="ECO:0000313" key="15">
    <source>
        <dbReference type="EMBL" id="OJA17268.1"/>
    </source>
</evidence>
<keyword evidence="4" id="KW-0677">Repeat</keyword>
<feature type="compositionally biased region" description="Polar residues" evidence="12">
    <location>
        <begin position="332"/>
        <end position="357"/>
    </location>
</feature>
<keyword evidence="9" id="KW-0539">Nucleus</keyword>
<protein>
    <submittedName>
        <fullName evidence="15">Uncharacterized protein</fullName>
    </submittedName>
</protein>
<proteinExistence type="inferred from homology"/>
<dbReference type="Proteomes" id="UP000183567">
    <property type="component" value="Unassembled WGS sequence"/>
</dbReference>
<evidence type="ECO:0000256" key="9">
    <source>
        <dbReference type="ARBA" id="ARBA00023242"/>
    </source>
</evidence>
<dbReference type="InterPro" id="IPR001680">
    <property type="entry name" value="WD40_rpt"/>
</dbReference>
<feature type="repeat" description="WD" evidence="10">
    <location>
        <begin position="842"/>
        <end position="876"/>
    </location>
</feature>
<evidence type="ECO:0000313" key="16">
    <source>
        <dbReference type="Proteomes" id="UP000183567"/>
    </source>
</evidence>
<reference evidence="15 16" key="1">
    <citation type="submission" date="2016-03" db="EMBL/GenBank/DDBJ databases">
        <title>Comparative genomics of the ectomycorrhizal sister species Rhizopogon vinicolor and Rhizopogon vesiculosus (Basidiomycota: Boletales) reveals a divergence of the mating type B locus.</title>
        <authorList>
            <person name="Mujic A.B."/>
            <person name="Kuo A."/>
            <person name="Tritt A."/>
            <person name="Lipzen A."/>
            <person name="Chen C."/>
            <person name="Johnson J."/>
            <person name="Sharma A."/>
            <person name="Barry K."/>
            <person name="Grigoriev I.V."/>
            <person name="Spatafora J.W."/>
        </authorList>
    </citation>
    <scope>NUCLEOTIDE SEQUENCE [LARGE SCALE GENOMIC DNA]</scope>
    <source>
        <strain evidence="15 16">AM-OR11-056</strain>
    </source>
</reference>
<dbReference type="Gene3D" id="2.130.10.10">
    <property type="entry name" value="YVTN repeat-like/Quinoprotein amine dehydrogenase"/>
    <property type="match status" value="1"/>
</dbReference>
<feature type="domain" description="CAF1B/HIR1 beta-propeller" evidence="14">
    <location>
        <begin position="1241"/>
        <end position="1312"/>
    </location>
</feature>
<dbReference type="Pfam" id="PF13634">
    <property type="entry name" value="Nucleoporin_FG"/>
    <property type="match status" value="4"/>
</dbReference>
<feature type="repeat" description="WD" evidence="10">
    <location>
        <begin position="771"/>
        <end position="812"/>
    </location>
</feature>
<keyword evidence="7" id="KW-0811">Translocation</keyword>
<feature type="coiled-coil region" evidence="11">
    <location>
        <begin position="476"/>
        <end position="503"/>
    </location>
</feature>
<feature type="compositionally biased region" description="Polar residues" evidence="12">
    <location>
        <begin position="64"/>
        <end position="83"/>
    </location>
</feature>
<comment type="similarity">
    <text evidence="2">Belongs to the WD repeat HIR1 family.</text>
</comment>
<keyword evidence="7" id="KW-0813">Transport</keyword>
<dbReference type="GO" id="GO:0005643">
    <property type="term" value="C:nuclear pore"/>
    <property type="evidence" value="ECO:0007669"/>
    <property type="project" value="UniProtKB-SubCell"/>
</dbReference>
<dbReference type="SUPFAM" id="SSF50978">
    <property type="entry name" value="WD40 repeat-like"/>
    <property type="match status" value="1"/>
</dbReference>
<dbReference type="GO" id="GO:0033186">
    <property type="term" value="C:CAF-1 complex"/>
    <property type="evidence" value="ECO:0007669"/>
    <property type="project" value="TreeGrafter"/>
</dbReference>
<feature type="compositionally biased region" description="Polar residues" evidence="12">
    <location>
        <begin position="169"/>
        <end position="180"/>
    </location>
</feature>
<feature type="repeat" description="WD" evidence="10">
    <location>
        <begin position="877"/>
        <end position="918"/>
    </location>
</feature>
<keyword evidence="5" id="KW-0227">DNA damage</keyword>
<feature type="region of interest" description="Disordered" evidence="12">
    <location>
        <begin position="1355"/>
        <end position="1414"/>
    </location>
</feature>
<evidence type="ECO:0000256" key="11">
    <source>
        <dbReference type="SAM" id="Coils"/>
    </source>
</evidence>
<dbReference type="PROSITE" id="PS50082">
    <property type="entry name" value="WD_REPEATS_2"/>
    <property type="match status" value="3"/>
</dbReference>
<dbReference type="GO" id="GO:0006281">
    <property type="term" value="P:DNA repair"/>
    <property type="evidence" value="ECO:0007669"/>
    <property type="project" value="UniProtKB-KW"/>
</dbReference>
<keyword evidence="16" id="KW-1185">Reference proteome</keyword>
<feature type="compositionally biased region" description="Polar residues" evidence="12">
    <location>
        <begin position="95"/>
        <end position="125"/>
    </location>
</feature>
<dbReference type="InterPro" id="IPR055410">
    <property type="entry name" value="Beta-prop_CAF1B_HIR1"/>
</dbReference>
<evidence type="ECO:0000256" key="1">
    <source>
        <dbReference type="ARBA" id="ARBA00004567"/>
    </source>
</evidence>
<dbReference type="EMBL" id="LVVM01002142">
    <property type="protein sequence ID" value="OJA17268.1"/>
    <property type="molecule type" value="Genomic_DNA"/>
</dbReference>
<dbReference type="Pfam" id="PF13874">
    <property type="entry name" value="Nup54"/>
    <property type="match status" value="1"/>
</dbReference>
<accession>A0A1J8R030</accession>
<evidence type="ECO:0000256" key="2">
    <source>
        <dbReference type="ARBA" id="ARBA00007306"/>
    </source>
</evidence>
<gene>
    <name evidence="15" type="ORF">AZE42_03044</name>
</gene>
<feature type="compositionally biased region" description="Polar residues" evidence="12">
    <location>
        <begin position="286"/>
        <end position="295"/>
    </location>
</feature>
<name>A0A1J8R030_9AGAM</name>
<feature type="compositionally biased region" description="Low complexity" evidence="12">
    <location>
        <begin position="980"/>
        <end position="990"/>
    </location>
</feature>
<evidence type="ECO:0000256" key="5">
    <source>
        <dbReference type="ARBA" id="ARBA00022763"/>
    </source>
</evidence>
<dbReference type="PANTHER" id="PTHR15271">
    <property type="entry name" value="CHROMATIN ASSEMBLY FACTOR 1 SUBUNIT B"/>
    <property type="match status" value="1"/>
</dbReference>
<keyword evidence="3 10" id="KW-0853">WD repeat</keyword>
<feature type="compositionally biased region" description="Low complexity" evidence="12">
    <location>
        <begin position="30"/>
        <end position="57"/>
    </location>
</feature>
<keyword evidence="7" id="KW-0906">Nuclear pore complex</keyword>
<feature type="compositionally biased region" description="Polar residues" evidence="12">
    <location>
        <begin position="1"/>
        <end position="22"/>
    </location>
</feature>
<feature type="compositionally biased region" description="Low complexity" evidence="12">
    <location>
        <begin position="136"/>
        <end position="151"/>
    </location>
</feature>
<feature type="region of interest" description="Disordered" evidence="12">
    <location>
        <begin position="926"/>
        <end position="1033"/>
    </location>
</feature>
<feature type="compositionally biased region" description="Polar residues" evidence="12">
    <location>
        <begin position="248"/>
        <end position="264"/>
    </location>
</feature>
<evidence type="ECO:0000256" key="7">
    <source>
        <dbReference type="ARBA" id="ARBA00023132"/>
    </source>
</evidence>
<dbReference type="InterPro" id="IPR045145">
    <property type="entry name" value="PTHR15271"/>
</dbReference>
<feature type="region of interest" description="Disordered" evidence="12">
    <location>
        <begin position="1"/>
        <end position="361"/>
    </location>
</feature>
<dbReference type="PROSITE" id="PS50294">
    <property type="entry name" value="WD_REPEATS_REGION"/>
    <property type="match status" value="1"/>
</dbReference>